<feature type="region of interest" description="Disordered" evidence="1">
    <location>
        <begin position="30"/>
        <end position="52"/>
    </location>
</feature>
<sequence length="52" mass="5588">MWIEVRPPAATQVGDAFGVEVGELRAHPGGFEADADLDQPFGEVDLPVPPWT</sequence>
<evidence type="ECO:0000313" key="3">
    <source>
        <dbReference type="Proteomes" id="UP000295573"/>
    </source>
</evidence>
<proteinExistence type="predicted"/>
<organism evidence="2 3">
    <name type="scientific">Kribbella antiqua</name>
    <dbReference type="NCBI Taxonomy" id="2512217"/>
    <lineage>
        <taxon>Bacteria</taxon>
        <taxon>Bacillati</taxon>
        <taxon>Actinomycetota</taxon>
        <taxon>Actinomycetes</taxon>
        <taxon>Propionibacteriales</taxon>
        <taxon>Kribbellaceae</taxon>
        <taxon>Kribbella</taxon>
    </lineage>
</organism>
<comment type="caution">
    <text evidence="2">The sequence shown here is derived from an EMBL/GenBank/DDBJ whole genome shotgun (WGS) entry which is preliminary data.</text>
</comment>
<protein>
    <submittedName>
        <fullName evidence="2">Uncharacterized protein</fullName>
    </submittedName>
</protein>
<reference evidence="2 3" key="1">
    <citation type="journal article" date="2015" name="Stand. Genomic Sci.">
        <title>Genomic Encyclopedia of Bacterial and Archaeal Type Strains, Phase III: the genomes of soil and plant-associated and newly described type strains.</title>
        <authorList>
            <person name="Whitman W.B."/>
            <person name="Woyke T."/>
            <person name="Klenk H.P."/>
            <person name="Zhou Y."/>
            <person name="Lilburn T.G."/>
            <person name="Beck B.J."/>
            <person name="De Vos P."/>
            <person name="Vandamme P."/>
            <person name="Eisen J.A."/>
            <person name="Garrity G."/>
            <person name="Hugenholtz P."/>
            <person name="Kyrpides N.C."/>
        </authorList>
    </citation>
    <scope>NUCLEOTIDE SEQUENCE [LARGE SCALE GENOMIC DNA]</scope>
    <source>
        <strain evidence="2 3">VKM Ac-2541</strain>
    </source>
</reference>
<dbReference type="Proteomes" id="UP000295573">
    <property type="component" value="Unassembled WGS sequence"/>
</dbReference>
<accession>A0A4R2IYV5</accession>
<dbReference type="AlphaFoldDB" id="A0A4R2IYV5"/>
<evidence type="ECO:0000256" key="1">
    <source>
        <dbReference type="SAM" id="MobiDB-lite"/>
    </source>
</evidence>
<evidence type="ECO:0000313" key="2">
    <source>
        <dbReference type="EMBL" id="TCO51103.1"/>
    </source>
</evidence>
<gene>
    <name evidence="2" type="ORF">EV646_10185</name>
</gene>
<dbReference type="EMBL" id="SLWR01000001">
    <property type="protein sequence ID" value="TCO51103.1"/>
    <property type="molecule type" value="Genomic_DNA"/>
</dbReference>
<name>A0A4R2IYV5_9ACTN</name>
<dbReference type="OrthoDB" id="3339041at2"/>
<keyword evidence="3" id="KW-1185">Reference proteome</keyword>